<dbReference type="GO" id="GO:0016740">
    <property type="term" value="F:transferase activity"/>
    <property type="evidence" value="ECO:0007669"/>
    <property type="project" value="UniProtKB-ARBA"/>
</dbReference>
<evidence type="ECO:0000313" key="6">
    <source>
        <dbReference type="EMBL" id="CRL11496.1"/>
    </source>
</evidence>
<protein>
    <recommendedName>
        <fullName evidence="8">Steroid 5-alpha reductase C-terminal domain-containing protein</fullName>
    </recommendedName>
</protein>
<dbReference type="STRING" id="481446.NIT7645_00761"/>
<evidence type="ECO:0000256" key="1">
    <source>
        <dbReference type="ARBA" id="ARBA00004127"/>
    </source>
</evidence>
<evidence type="ECO:0000256" key="4">
    <source>
        <dbReference type="ARBA" id="ARBA00023136"/>
    </source>
</evidence>
<dbReference type="EMBL" id="CVRL01000033">
    <property type="protein sequence ID" value="CRL11496.1"/>
    <property type="molecule type" value="Genomic_DNA"/>
</dbReference>
<organism evidence="6 7">
    <name type="scientific">Phaeobacter italicus</name>
    <dbReference type="NCBI Taxonomy" id="481446"/>
    <lineage>
        <taxon>Bacteria</taxon>
        <taxon>Pseudomonadati</taxon>
        <taxon>Pseudomonadota</taxon>
        <taxon>Alphaproteobacteria</taxon>
        <taxon>Rhodobacterales</taxon>
        <taxon>Roseobacteraceae</taxon>
        <taxon>Phaeobacter</taxon>
    </lineage>
</organism>
<accession>A0A0H5D2Z3</accession>
<gene>
    <name evidence="6" type="ORF">NIT7321_02364</name>
</gene>
<comment type="subcellular location">
    <subcellularLocation>
        <location evidence="1">Endomembrane system</location>
        <topology evidence="1">Multi-pass membrane protein</topology>
    </subcellularLocation>
</comment>
<feature type="transmembrane region" description="Helical" evidence="5">
    <location>
        <begin position="97"/>
        <end position="123"/>
    </location>
</feature>
<dbReference type="AlphaFoldDB" id="A0A0H5D2Z3"/>
<evidence type="ECO:0008006" key="8">
    <source>
        <dbReference type="Google" id="ProtNLM"/>
    </source>
</evidence>
<evidence type="ECO:0000256" key="3">
    <source>
        <dbReference type="ARBA" id="ARBA00022989"/>
    </source>
</evidence>
<dbReference type="GO" id="GO:0012505">
    <property type="term" value="C:endomembrane system"/>
    <property type="evidence" value="ECO:0007669"/>
    <property type="project" value="UniProtKB-SubCell"/>
</dbReference>
<evidence type="ECO:0000256" key="5">
    <source>
        <dbReference type="SAM" id="Phobius"/>
    </source>
</evidence>
<dbReference type="InterPro" id="IPR007318">
    <property type="entry name" value="Phopholipid_MeTrfase"/>
</dbReference>
<keyword evidence="4 5" id="KW-0472">Membrane</keyword>
<sequence>MKSWIDTPPVWLFGFAGLAWVQANLWHFGLSLRGAGGGGVISLLSGLLIGGGVILILLAVVEMRRQKTTVHPHGEPSHLVQSGIFKRSRNPIYLGDCLLLLGLILRFDAVLSLAFLPLFVWVLERRFIIPEERKLRRQFRADWARYEQKTRRWL</sequence>
<keyword evidence="7" id="KW-1185">Reference proteome</keyword>
<evidence type="ECO:0000256" key="2">
    <source>
        <dbReference type="ARBA" id="ARBA00022692"/>
    </source>
</evidence>
<evidence type="ECO:0000313" key="7">
    <source>
        <dbReference type="Proteomes" id="UP000043764"/>
    </source>
</evidence>
<name>A0A0H5D2Z3_9RHOB</name>
<proteinExistence type="predicted"/>
<dbReference type="PANTHER" id="PTHR12714">
    <property type="entry name" value="PROTEIN-S ISOPRENYLCYSTEINE O-METHYLTRANSFERASE"/>
    <property type="match status" value="1"/>
</dbReference>
<dbReference type="Gene3D" id="1.20.120.1630">
    <property type="match status" value="1"/>
</dbReference>
<keyword evidence="3 5" id="KW-1133">Transmembrane helix</keyword>
<feature type="transmembrane region" description="Helical" evidence="5">
    <location>
        <begin position="39"/>
        <end position="61"/>
    </location>
</feature>
<keyword evidence="2 5" id="KW-0812">Transmembrane</keyword>
<dbReference type="RefSeq" id="WP_050673568.1">
    <property type="nucleotide sequence ID" value="NZ_CVRL01000033.1"/>
</dbReference>
<dbReference type="Pfam" id="PF04191">
    <property type="entry name" value="PEMT"/>
    <property type="match status" value="1"/>
</dbReference>
<dbReference type="PANTHER" id="PTHR12714:SF24">
    <property type="entry name" value="SLR1182 PROTEIN"/>
    <property type="match status" value="1"/>
</dbReference>
<dbReference type="Proteomes" id="UP000043764">
    <property type="component" value="Unassembled WGS sequence"/>
</dbReference>
<reference evidence="7" key="1">
    <citation type="submission" date="2015-05" db="EMBL/GenBank/DDBJ databases">
        <authorList>
            <person name="Rodrigo-Torres Lidia"/>
            <person name="Arahal R.David."/>
        </authorList>
    </citation>
    <scope>NUCLEOTIDE SEQUENCE [LARGE SCALE GENOMIC DNA]</scope>
    <source>
        <strain evidence="7">CECT 7321</strain>
    </source>
</reference>